<feature type="domain" description="Rhodopsin" evidence="8">
    <location>
        <begin position="36"/>
        <end position="243"/>
    </location>
</feature>
<name>A0AAN6YKC4_9PEZI</name>
<comment type="caution">
    <text evidence="9">The sequence shown here is derived from an EMBL/GenBank/DDBJ whole genome shotgun (WGS) entry which is preliminary data.</text>
</comment>
<keyword evidence="10" id="KW-1185">Reference proteome</keyword>
<feature type="transmembrane region" description="Helical" evidence="7">
    <location>
        <begin position="137"/>
        <end position="159"/>
    </location>
</feature>
<dbReference type="EMBL" id="MU858057">
    <property type="protein sequence ID" value="KAK4217797.1"/>
    <property type="molecule type" value="Genomic_DNA"/>
</dbReference>
<dbReference type="InterPro" id="IPR052337">
    <property type="entry name" value="SAT4-like"/>
</dbReference>
<keyword evidence="4 7" id="KW-0472">Membrane</keyword>
<dbReference type="GO" id="GO:0016020">
    <property type="term" value="C:membrane"/>
    <property type="evidence" value="ECO:0007669"/>
    <property type="project" value="UniProtKB-SubCell"/>
</dbReference>
<evidence type="ECO:0000313" key="9">
    <source>
        <dbReference type="EMBL" id="KAK4217797.1"/>
    </source>
</evidence>
<dbReference type="InterPro" id="IPR049326">
    <property type="entry name" value="Rhodopsin_dom_fungi"/>
</dbReference>
<feature type="compositionally biased region" description="Polar residues" evidence="6">
    <location>
        <begin position="422"/>
        <end position="434"/>
    </location>
</feature>
<evidence type="ECO:0000256" key="4">
    <source>
        <dbReference type="ARBA" id="ARBA00023136"/>
    </source>
</evidence>
<protein>
    <recommendedName>
        <fullName evidence="8">Rhodopsin domain-containing protein</fullName>
    </recommendedName>
</protein>
<dbReference type="Proteomes" id="UP001301769">
    <property type="component" value="Unassembled WGS sequence"/>
</dbReference>
<gene>
    <name evidence="9" type="ORF">QBC37DRAFT_32974</name>
</gene>
<keyword evidence="3 7" id="KW-1133">Transmembrane helix</keyword>
<organism evidence="9 10">
    <name type="scientific">Rhypophila decipiens</name>
    <dbReference type="NCBI Taxonomy" id="261697"/>
    <lineage>
        <taxon>Eukaryota</taxon>
        <taxon>Fungi</taxon>
        <taxon>Dikarya</taxon>
        <taxon>Ascomycota</taxon>
        <taxon>Pezizomycotina</taxon>
        <taxon>Sordariomycetes</taxon>
        <taxon>Sordariomycetidae</taxon>
        <taxon>Sordariales</taxon>
        <taxon>Naviculisporaceae</taxon>
        <taxon>Rhypophila</taxon>
    </lineage>
</organism>
<feature type="compositionally biased region" description="Basic and acidic residues" evidence="6">
    <location>
        <begin position="474"/>
        <end position="489"/>
    </location>
</feature>
<evidence type="ECO:0000313" key="10">
    <source>
        <dbReference type="Proteomes" id="UP001301769"/>
    </source>
</evidence>
<feature type="region of interest" description="Disordered" evidence="6">
    <location>
        <begin position="359"/>
        <end position="389"/>
    </location>
</feature>
<evidence type="ECO:0000256" key="7">
    <source>
        <dbReference type="SAM" id="Phobius"/>
    </source>
</evidence>
<reference evidence="9" key="1">
    <citation type="journal article" date="2023" name="Mol. Phylogenet. Evol.">
        <title>Genome-scale phylogeny and comparative genomics of the fungal order Sordariales.</title>
        <authorList>
            <person name="Hensen N."/>
            <person name="Bonometti L."/>
            <person name="Westerberg I."/>
            <person name="Brannstrom I.O."/>
            <person name="Guillou S."/>
            <person name="Cros-Aarteil S."/>
            <person name="Calhoun S."/>
            <person name="Haridas S."/>
            <person name="Kuo A."/>
            <person name="Mondo S."/>
            <person name="Pangilinan J."/>
            <person name="Riley R."/>
            <person name="LaButti K."/>
            <person name="Andreopoulos B."/>
            <person name="Lipzen A."/>
            <person name="Chen C."/>
            <person name="Yan M."/>
            <person name="Daum C."/>
            <person name="Ng V."/>
            <person name="Clum A."/>
            <person name="Steindorff A."/>
            <person name="Ohm R.A."/>
            <person name="Martin F."/>
            <person name="Silar P."/>
            <person name="Natvig D.O."/>
            <person name="Lalanne C."/>
            <person name="Gautier V."/>
            <person name="Ament-Velasquez S.L."/>
            <person name="Kruys A."/>
            <person name="Hutchinson M.I."/>
            <person name="Powell A.J."/>
            <person name="Barry K."/>
            <person name="Miller A.N."/>
            <person name="Grigoriev I.V."/>
            <person name="Debuchy R."/>
            <person name="Gladieux P."/>
            <person name="Hiltunen Thoren M."/>
            <person name="Johannesson H."/>
        </authorList>
    </citation>
    <scope>NUCLEOTIDE SEQUENCE</scope>
    <source>
        <strain evidence="9">PSN293</strain>
    </source>
</reference>
<dbReference type="AlphaFoldDB" id="A0AAN6YKC4"/>
<feature type="transmembrane region" description="Helical" evidence="7">
    <location>
        <begin position="220"/>
        <end position="238"/>
    </location>
</feature>
<feature type="transmembrane region" description="Helical" evidence="7">
    <location>
        <begin position="182"/>
        <end position="208"/>
    </location>
</feature>
<comment type="similarity">
    <text evidence="5">Belongs to the SAT4 family.</text>
</comment>
<reference evidence="9" key="2">
    <citation type="submission" date="2023-05" db="EMBL/GenBank/DDBJ databases">
        <authorList>
            <consortium name="Lawrence Berkeley National Laboratory"/>
            <person name="Steindorff A."/>
            <person name="Hensen N."/>
            <person name="Bonometti L."/>
            <person name="Westerberg I."/>
            <person name="Brannstrom I.O."/>
            <person name="Guillou S."/>
            <person name="Cros-Aarteil S."/>
            <person name="Calhoun S."/>
            <person name="Haridas S."/>
            <person name="Kuo A."/>
            <person name="Mondo S."/>
            <person name="Pangilinan J."/>
            <person name="Riley R."/>
            <person name="Labutti K."/>
            <person name="Andreopoulos B."/>
            <person name="Lipzen A."/>
            <person name="Chen C."/>
            <person name="Yanf M."/>
            <person name="Daum C."/>
            <person name="Ng V."/>
            <person name="Clum A."/>
            <person name="Ohm R."/>
            <person name="Martin F."/>
            <person name="Silar P."/>
            <person name="Natvig D."/>
            <person name="Lalanne C."/>
            <person name="Gautier V."/>
            <person name="Ament-Velasquez S.L."/>
            <person name="Kruys A."/>
            <person name="Hutchinson M.I."/>
            <person name="Powell A.J."/>
            <person name="Barry K."/>
            <person name="Miller A.N."/>
            <person name="Grigoriev I.V."/>
            <person name="Debuchy R."/>
            <person name="Gladieux P."/>
            <person name="Thoren M.H."/>
            <person name="Johannesson H."/>
        </authorList>
    </citation>
    <scope>NUCLEOTIDE SEQUENCE</scope>
    <source>
        <strain evidence="9">PSN293</strain>
    </source>
</reference>
<feature type="transmembrane region" description="Helical" evidence="7">
    <location>
        <begin position="253"/>
        <end position="275"/>
    </location>
</feature>
<sequence>MGLYSDAPPLHTFSNDKPTLLVCWWITMFCTVIILLRVSGRFVRTEKLFTEDKVAALALVPLFMRMACVHFILLYGTNNAQFDGVELSDDELRKKSIASGLVILSRILYAATLWILKNAVLEFFKRLNVSWERSYEVMLVIIRCTLAATFIAVVISSLAECRPFSHYWQVLPDPGGQCRQGYAQLLTMAVCNIVTDLLLVFFPVPIIIQSQMTTKRKVQLVLLFSLSLGIVATTIYRVPHIIEDRGNQQSRSLYASVELLFATAASNALVLGSFVRDRGVKKKKFKYDSIAGGSIERSSGSGSRRPTLNRHWGSDEDLVRDVGFGLKPDLRETPASPTSGGFYTPAPLAASFQKDMDSWQFPGQKRNSTTPSDQYLSPGDPMASPGTNMAFTPRRVSFFDYGGLLDDQAGSNRRGSSFSNGPTTPNSVPSSAVQAGTGGLRRGSQALLQDLGVFLNPLSPLNHHQKTMKTRAKSTPELEPVKQSAHEDADPAPPAQKKPDASAPVRSEPVLMDIGGLLNDKNKKE</sequence>
<comment type="subcellular location">
    <subcellularLocation>
        <location evidence="1">Membrane</location>
        <topology evidence="1">Multi-pass membrane protein</topology>
    </subcellularLocation>
</comment>
<evidence type="ECO:0000256" key="3">
    <source>
        <dbReference type="ARBA" id="ARBA00022989"/>
    </source>
</evidence>
<proteinExistence type="inferred from homology"/>
<evidence type="ECO:0000256" key="1">
    <source>
        <dbReference type="ARBA" id="ARBA00004141"/>
    </source>
</evidence>
<evidence type="ECO:0000256" key="6">
    <source>
        <dbReference type="SAM" id="MobiDB-lite"/>
    </source>
</evidence>
<feature type="compositionally biased region" description="Polar residues" evidence="6">
    <location>
        <begin position="365"/>
        <end position="375"/>
    </location>
</feature>
<feature type="region of interest" description="Disordered" evidence="6">
    <location>
        <begin position="410"/>
        <end position="438"/>
    </location>
</feature>
<dbReference type="PANTHER" id="PTHR33048:SF19">
    <property type="entry name" value="MEMBRANE PROTEIN PTH11-LIKE, PUTATIVE (AFU_ORTHOLOGUE AFUA_1G14080)-RELATED"/>
    <property type="match status" value="1"/>
</dbReference>
<dbReference type="Pfam" id="PF20684">
    <property type="entry name" value="Fung_rhodopsin"/>
    <property type="match status" value="1"/>
</dbReference>
<dbReference type="PANTHER" id="PTHR33048">
    <property type="entry name" value="PTH11-LIKE INTEGRAL MEMBRANE PROTEIN (AFU_ORTHOLOGUE AFUA_5G11245)"/>
    <property type="match status" value="1"/>
</dbReference>
<feature type="region of interest" description="Disordered" evidence="6">
    <location>
        <begin position="464"/>
        <end position="525"/>
    </location>
</feature>
<accession>A0AAN6YKC4</accession>
<evidence type="ECO:0000256" key="5">
    <source>
        <dbReference type="ARBA" id="ARBA00038359"/>
    </source>
</evidence>
<evidence type="ECO:0000256" key="2">
    <source>
        <dbReference type="ARBA" id="ARBA00022692"/>
    </source>
</evidence>
<feature type="region of interest" description="Disordered" evidence="6">
    <location>
        <begin position="328"/>
        <end position="347"/>
    </location>
</feature>
<feature type="transmembrane region" description="Helical" evidence="7">
    <location>
        <begin position="18"/>
        <end position="36"/>
    </location>
</feature>
<feature type="compositionally biased region" description="Low complexity" evidence="6">
    <location>
        <begin position="410"/>
        <end position="421"/>
    </location>
</feature>
<feature type="transmembrane region" description="Helical" evidence="7">
    <location>
        <begin position="56"/>
        <end position="76"/>
    </location>
</feature>
<feature type="transmembrane region" description="Helical" evidence="7">
    <location>
        <begin position="96"/>
        <end position="116"/>
    </location>
</feature>
<evidence type="ECO:0000259" key="8">
    <source>
        <dbReference type="Pfam" id="PF20684"/>
    </source>
</evidence>
<keyword evidence="2 7" id="KW-0812">Transmembrane</keyword>